<protein>
    <submittedName>
        <fullName evidence="1">Uncharacterized protein</fullName>
    </submittedName>
</protein>
<proteinExistence type="predicted"/>
<dbReference type="AlphaFoldDB" id="A0A195FJE9"/>
<dbReference type="EMBL" id="KQ981523">
    <property type="protein sequence ID" value="KYN40491.1"/>
    <property type="molecule type" value="Genomic_DNA"/>
</dbReference>
<dbReference type="Proteomes" id="UP000078541">
    <property type="component" value="Unassembled WGS sequence"/>
</dbReference>
<accession>A0A195FJE9</accession>
<evidence type="ECO:0000313" key="2">
    <source>
        <dbReference type="Proteomes" id="UP000078541"/>
    </source>
</evidence>
<evidence type="ECO:0000313" key="1">
    <source>
        <dbReference type="EMBL" id="KYN40491.1"/>
    </source>
</evidence>
<name>A0A195FJE9_9HYME</name>
<keyword evidence="2" id="KW-1185">Reference proteome</keyword>
<organism evidence="1 2">
    <name type="scientific">Trachymyrmex septentrionalis</name>
    <dbReference type="NCBI Taxonomy" id="34720"/>
    <lineage>
        <taxon>Eukaryota</taxon>
        <taxon>Metazoa</taxon>
        <taxon>Ecdysozoa</taxon>
        <taxon>Arthropoda</taxon>
        <taxon>Hexapoda</taxon>
        <taxon>Insecta</taxon>
        <taxon>Pterygota</taxon>
        <taxon>Neoptera</taxon>
        <taxon>Endopterygota</taxon>
        <taxon>Hymenoptera</taxon>
        <taxon>Apocrita</taxon>
        <taxon>Aculeata</taxon>
        <taxon>Formicoidea</taxon>
        <taxon>Formicidae</taxon>
        <taxon>Myrmicinae</taxon>
        <taxon>Trachymyrmex</taxon>
    </lineage>
</organism>
<sequence length="60" mass="7217">LDRIKSSPIMFVSYGETTVRRPNRYCCKKRKEKAKIDSFKKAECRPFASFIEWRPQTCER</sequence>
<gene>
    <name evidence="1" type="ORF">ALC56_05436</name>
</gene>
<reference evidence="1 2" key="1">
    <citation type="submission" date="2016-03" db="EMBL/GenBank/DDBJ databases">
        <title>Trachymyrmex septentrionalis WGS genome.</title>
        <authorList>
            <person name="Nygaard S."/>
            <person name="Hu H."/>
            <person name="Boomsma J."/>
            <person name="Zhang G."/>
        </authorList>
    </citation>
    <scope>NUCLEOTIDE SEQUENCE [LARGE SCALE GENOMIC DNA]</scope>
    <source>
        <strain evidence="1">Tsep2-gDNA-1</strain>
        <tissue evidence="1">Whole body</tissue>
    </source>
</reference>
<feature type="non-terminal residue" evidence="1">
    <location>
        <position position="1"/>
    </location>
</feature>